<evidence type="ECO:0000256" key="3">
    <source>
        <dbReference type="ARBA" id="ARBA00022605"/>
    </source>
</evidence>
<dbReference type="HAMAP" id="MF_00296">
    <property type="entry name" value="MetX_acyltransf"/>
    <property type="match status" value="1"/>
</dbReference>
<dbReference type="UniPathway" id="UPA00051">
    <property type="reaction ID" value="UER00074"/>
</dbReference>
<dbReference type="GO" id="GO:0004414">
    <property type="term" value="F:homoserine O-acetyltransferase activity"/>
    <property type="evidence" value="ECO:0007669"/>
    <property type="project" value="UniProtKB-UniRule"/>
</dbReference>
<dbReference type="InterPro" id="IPR008220">
    <property type="entry name" value="HAT_MetX-like"/>
</dbReference>
<evidence type="ECO:0000256" key="6">
    <source>
        <dbReference type="ARBA" id="ARBA00023315"/>
    </source>
</evidence>
<dbReference type="GO" id="GO:0009086">
    <property type="term" value="P:methionine biosynthetic process"/>
    <property type="evidence" value="ECO:0007669"/>
    <property type="project" value="UniProtKB-UniRule"/>
</dbReference>
<evidence type="ECO:0000256" key="8">
    <source>
        <dbReference type="PIRSR" id="PIRSR000443-1"/>
    </source>
</evidence>
<sequence length="368" mass="40990">MELKQQLLFQKEALILENGAVLQPVEIGYETYGHLNSDKSNVILLEHALTGTAHAAKHDETDTPGWWDDYIGPGKPLDTNHYFIICTNVFGGCSGSTGPSSINPETGTPYRLSFPGFSIKDIVRVQFELVCSLHISKLKAVIGGSMGGMQATEWAISYPNHVESVINIASPLAASPDAIGFNLIQRMAILNDPDFNDGNYSSQPEGGLATARMVGMMTYRTSELFSKRFERFTVAESSKSAFSKEHFQIESYLQYQGDSFVERFDANSYLYLTKAIDLFDVIHSQDNAAPPYSQIKIPYLLIGITTDQLFRISDLRRDFELLKVAGVPVSYHEIDSEYGHDAFLVHSEATKFAPILTKFLLPKEKIIH</sequence>
<keyword evidence="4 7" id="KW-0808">Transferase</keyword>
<dbReference type="Gene3D" id="3.40.50.1820">
    <property type="entry name" value="alpha/beta hydrolase"/>
    <property type="match status" value="1"/>
</dbReference>
<organism evidence="10 11">
    <name type="scientific">Listeria fleischmannii</name>
    <dbReference type="NCBI Taxonomy" id="1069827"/>
    <lineage>
        <taxon>Bacteria</taxon>
        <taxon>Bacillati</taxon>
        <taxon>Bacillota</taxon>
        <taxon>Bacilli</taxon>
        <taxon>Bacillales</taxon>
        <taxon>Listeriaceae</taxon>
        <taxon>Listeria</taxon>
    </lineage>
</organism>
<comment type="subunit">
    <text evidence="1 7">Homodimer.</text>
</comment>
<protein>
    <recommendedName>
        <fullName evidence="7">Homoserine O-acetyltransferase</fullName>
        <shortName evidence="7">HAT</shortName>
        <ecNumber evidence="7">2.3.1.31</ecNumber>
    </recommendedName>
    <alternativeName>
        <fullName evidence="7">Homoserine transacetylase</fullName>
        <shortName evidence="7">HTA</shortName>
    </alternativeName>
</protein>
<dbReference type="EMBL" id="JAARPY010000011">
    <property type="protein sequence ID" value="MBC1399355.1"/>
    <property type="molecule type" value="Genomic_DNA"/>
</dbReference>
<dbReference type="InterPro" id="IPR000073">
    <property type="entry name" value="AB_hydrolase_1"/>
</dbReference>
<keyword evidence="5 7" id="KW-0486">Methionine biosynthesis</keyword>
<dbReference type="FunFam" id="1.10.1740.110:FF:000001">
    <property type="entry name" value="Homoserine O-acetyltransferase"/>
    <property type="match status" value="1"/>
</dbReference>
<evidence type="ECO:0000256" key="1">
    <source>
        <dbReference type="ARBA" id="ARBA00011738"/>
    </source>
</evidence>
<dbReference type="Proteomes" id="UP000571128">
    <property type="component" value="Unassembled WGS sequence"/>
</dbReference>
<feature type="binding site" evidence="7">
    <location>
        <position position="212"/>
    </location>
    <ligand>
        <name>substrate</name>
    </ligand>
</feature>
<comment type="pathway">
    <text evidence="7">Amino-acid biosynthesis; L-methionine biosynthesis via de novo pathway; O-acetyl-L-homoserine from L-homoserine: step 1/1.</text>
</comment>
<dbReference type="PIRSF" id="PIRSF000443">
    <property type="entry name" value="Homoser_Ac_trans"/>
    <property type="match status" value="1"/>
</dbReference>
<feature type="domain" description="AB hydrolase-1" evidence="9">
    <location>
        <begin position="42"/>
        <end position="346"/>
    </location>
</feature>
<dbReference type="EC" id="2.3.1.31" evidence="7"/>
<gene>
    <name evidence="7" type="primary">metXA</name>
    <name evidence="10" type="ORF">HB844_10780</name>
</gene>
<dbReference type="NCBIfam" id="NF001209">
    <property type="entry name" value="PRK00175.1"/>
    <property type="match status" value="1"/>
</dbReference>
<evidence type="ECO:0000259" key="9">
    <source>
        <dbReference type="Pfam" id="PF00561"/>
    </source>
</evidence>
<reference evidence="10 11" key="1">
    <citation type="submission" date="2020-03" db="EMBL/GenBank/DDBJ databases">
        <title>Soil Listeria distribution.</title>
        <authorList>
            <person name="Liao J."/>
            <person name="Wiedmann M."/>
        </authorList>
    </citation>
    <scope>NUCLEOTIDE SEQUENCE [LARGE SCALE GENOMIC DNA]</scope>
    <source>
        <strain evidence="10 11">FSL L7-1645</strain>
    </source>
</reference>
<dbReference type="GO" id="GO:0009092">
    <property type="term" value="P:homoserine metabolic process"/>
    <property type="evidence" value="ECO:0007669"/>
    <property type="project" value="TreeGrafter"/>
</dbReference>
<evidence type="ECO:0000313" key="10">
    <source>
        <dbReference type="EMBL" id="MBC1399355.1"/>
    </source>
</evidence>
<dbReference type="Pfam" id="PF00561">
    <property type="entry name" value="Abhydrolase_1"/>
    <property type="match status" value="1"/>
</dbReference>
<feature type="active site" evidence="7 8">
    <location>
        <position position="340"/>
    </location>
</feature>
<dbReference type="PANTHER" id="PTHR32268:SF11">
    <property type="entry name" value="HOMOSERINE O-ACETYLTRANSFERASE"/>
    <property type="match status" value="1"/>
</dbReference>
<dbReference type="InterPro" id="IPR029058">
    <property type="entry name" value="AB_hydrolase_fold"/>
</dbReference>
<feature type="active site" description="Nucleophile" evidence="7 8">
    <location>
        <position position="145"/>
    </location>
</feature>
<keyword evidence="3 7" id="KW-0028">Amino-acid biosynthesis</keyword>
<dbReference type="AlphaFoldDB" id="A0A841YG42"/>
<comment type="caution">
    <text evidence="10">The sequence shown here is derived from an EMBL/GenBank/DDBJ whole genome shotgun (WGS) entry which is preliminary data.</text>
</comment>
<dbReference type="PANTHER" id="PTHR32268">
    <property type="entry name" value="HOMOSERINE O-ACETYLTRANSFERASE"/>
    <property type="match status" value="1"/>
</dbReference>
<comment type="similarity">
    <text evidence="7">Belongs to the AB hydrolase superfamily. MetX family.</text>
</comment>
<feature type="active site" evidence="7 8">
    <location>
        <position position="307"/>
    </location>
</feature>
<comment type="subcellular location">
    <subcellularLocation>
        <location evidence="7">Cytoplasm</location>
    </subcellularLocation>
</comment>
<evidence type="ECO:0000256" key="2">
    <source>
        <dbReference type="ARBA" id="ARBA00022490"/>
    </source>
</evidence>
<feature type="binding site" evidence="7">
    <location>
        <position position="341"/>
    </location>
    <ligand>
        <name>substrate</name>
    </ligand>
</feature>
<keyword evidence="2 7" id="KW-0963">Cytoplasm</keyword>
<dbReference type="SUPFAM" id="SSF53474">
    <property type="entry name" value="alpha/beta-Hydrolases"/>
    <property type="match status" value="1"/>
</dbReference>
<proteinExistence type="inferred from homology"/>
<dbReference type="Gene3D" id="1.10.1740.110">
    <property type="match status" value="1"/>
</dbReference>
<evidence type="ECO:0000256" key="4">
    <source>
        <dbReference type="ARBA" id="ARBA00022679"/>
    </source>
</evidence>
<name>A0A841YG42_9LIST</name>
<comment type="catalytic activity">
    <reaction evidence="7">
        <text>L-homoserine + acetyl-CoA = O-acetyl-L-homoserine + CoA</text>
        <dbReference type="Rhea" id="RHEA:13701"/>
        <dbReference type="ChEBI" id="CHEBI:57287"/>
        <dbReference type="ChEBI" id="CHEBI:57288"/>
        <dbReference type="ChEBI" id="CHEBI:57476"/>
        <dbReference type="ChEBI" id="CHEBI:57716"/>
        <dbReference type="EC" id="2.3.1.31"/>
    </reaction>
</comment>
<dbReference type="RefSeq" id="WP_007544666.1">
    <property type="nucleotide sequence ID" value="NZ_JAARPY010000011.1"/>
</dbReference>
<evidence type="ECO:0000256" key="5">
    <source>
        <dbReference type="ARBA" id="ARBA00023167"/>
    </source>
</evidence>
<accession>A0A841YG42</accession>
<comment type="function">
    <text evidence="7">Transfers an acetyl group from acetyl-CoA to L-homoserine, forming acetyl-L-homoserine.</text>
</comment>
<comment type="caution">
    <text evidence="7">Lacks conserved residue(s) required for the propagation of feature annotation.</text>
</comment>
<dbReference type="GO" id="GO:0005737">
    <property type="term" value="C:cytoplasm"/>
    <property type="evidence" value="ECO:0007669"/>
    <property type="project" value="UniProtKB-SubCell"/>
</dbReference>
<dbReference type="NCBIfam" id="TIGR01392">
    <property type="entry name" value="homoserO_Ac_trn"/>
    <property type="match status" value="1"/>
</dbReference>
<evidence type="ECO:0000313" key="11">
    <source>
        <dbReference type="Proteomes" id="UP000571128"/>
    </source>
</evidence>
<keyword evidence="6 7" id="KW-0012">Acyltransferase</keyword>
<evidence type="ECO:0000256" key="7">
    <source>
        <dbReference type="HAMAP-Rule" id="MF_00296"/>
    </source>
</evidence>